<keyword evidence="1" id="KW-0175">Coiled coil</keyword>
<organism evidence="2 3">
    <name type="scientific">Stylophora pistillata</name>
    <name type="common">Smooth cauliflower coral</name>
    <dbReference type="NCBI Taxonomy" id="50429"/>
    <lineage>
        <taxon>Eukaryota</taxon>
        <taxon>Metazoa</taxon>
        <taxon>Cnidaria</taxon>
        <taxon>Anthozoa</taxon>
        <taxon>Hexacorallia</taxon>
        <taxon>Scleractinia</taxon>
        <taxon>Astrocoeniina</taxon>
        <taxon>Pocilloporidae</taxon>
        <taxon>Stylophora</taxon>
    </lineage>
</organism>
<evidence type="ECO:0000313" key="3">
    <source>
        <dbReference type="Proteomes" id="UP000225706"/>
    </source>
</evidence>
<feature type="non-terminal residue" evidence="2">
    <location>
        <position position="431"/>
    </location>
</feature>
<gene>
    <name evidence="2" type="ORF">AWC38_SpisGene25240</name>
</gene>
<keyword evidence="3" id="KW-1185">Reference proteome</keyword>
<dbReference type="EMBL" id="LSMT01003279">
    <property type="protein sequence ID" value="PFX11194.1"/>
    <property type="molecule type" value="Genomic_DNA"/>
</dbReference>
<dbReference type="Proteomes" id="UP000225706">
    <property type="component" value="Unassembled WGS sequence"/>
</dbReference>
<reference evidence="3" key="1">
    <citation type="journal article" date="2017" name="bioRxiv">
        <title>Comparative analysis of the genomes of Stylophora pistillata and Acropora digitifera provides evidence for extensive differences between species of corals.</title>
        <authorList>
            <person name="Voolstra C.R."/>
            <person name="Li Y."/>
            <person name="Liew Y.J."/>
            <person name="Baumgarten S."/>
            <person name="Zoccola D."/>
            <person name="Flot J.-F."/>
            <person name="Tambutte S."/>
            <person name="Allemand D."/>
            <person name="Aranda M."/>
        </authorList>
    </citation>
    <scope>NUCLEOTIDE SEQUENCE [LARGE SCALE GENOMIC DNA]</scope>
</reference>
<evidence type="ECO:0000313" key="2">
    <source>
        <dbReference type="EMBL" id="PFX11194.1"/>
    </source>
</evidence>
<dbReference type="AlphaFoldDB" id="A0A2B4QY42"/>
<protein>
    <submittedName>
        <fullName evidence="2">Uncharacterized protein</fullName>
    </submittedName>
</protein>
<name>A0A2B4QY42_STYPI</name>
<sequence length="431" mass="49870">MTQEAFASEDKRERMRELCAEVRAGTGPYYYTVEGEDGDEVRVCGGESHFSKRSNFTYTNFEDRIDRREILVLIPNSEGPCYNSEALNKTIDNGGNQAHPFLAAFEDLFASVESLKNLRKRFCSEGDDWSKRYFLRLMYDQSQILMRGERLSKKDFETVKDRVLKGLHNVIAGPQAHLIDEVENYIEKAVLPLGVEENNENLKSLRASILFMRELQEMVENVFGEIKIIDDEARRIGDRICDLGGYAATLATFDEQLFEGRDHFRLGLIKHLYQYSQVLDKNREKLGNTCKVLSRSISLRKAMGCEESKILLNSLKEKEDQYLALQEKMKDFLKKKGKAYSEICAHILDDPFFEEVGRVFLQSVPEESDFWDFYGVQLEQRQDELDKFFVDAGVFNEFPEIQEQRQIEIELVAVEPYEPVDEHEGEMIALA</sequence>
<proteinExistence type="predicted"/>
<feature type="coiled-coil region" evidence="1">
    <location>
        <begin position="308"/>
        <end position="335"/>
    </location>
</feature>
<accession>A0A2B4QY42</accession>
<evidence type="ECO:0000256" key="1">
    <source>
        <dbReference type="SAM" id="Coils"/>
    </source>
</evidence>
<comment type="caution">
    <text evidence="2">The sequence shown here is derived from an EMBL/GenBank/DDBJ whole genome shotgun (WGS) entry which is preliminary data.</text>
</comment>